<accession>A0A8R7K3A8</accession>
<sequence length="122" mass="12519">MVARRGLHATSHGGLITPPARPSPVLDSLSAAACSSSLAMNSAASFLVISTFNRTPPSSTRHSGHATSFSSTTSLAAAGRSLLFTILAAPARVASITLVSLHMRGSGRALPMFAQPRSTSME</sequence>
<proteinExistence type="predicted"/>
<evidence type="ECO:0000313" key="3">
    <source>
        <dbReference type="Proteomes" id="UP000015106"/>
    </source>
</evidence>
<name>A0A8R7K3A8_TRIUA</name>
<reference evidence="3" key="1">
    <citation type="journal article" date="2013" name="Nature">
        <title>Draft genome of the wheat A-genome progenitor Triticum urartu.</title>
        <authorList>
            <person name="Ling H.Q."/>
            <person name="Zhao S."/>
            <person name="Liu D."/>
            <person name="Wang J."/>
            <person name="Sun H."/>
            <person name="Zhang C."/>
            <person name="Fan H."/>
            <person name="Li D."/>
            <person name="Dong L."/>
            <person name="Tao Y."/>
            <person name="Gao C."/>
            <person name="Wu H."/>
            <person name="Li Y."/>
            <person name="Cui Y."/>
            <person name="Guo X."/>
            <person name="Zheng S."/>
            <person name="Wang B."/>
            <person name="Yu K."/>
            <person name="Liang Q."/>
            <person name="Yang W."/>
            <person name="Lou X."/>
            <person name="Chen J."/>
            <person name="Feng M."/>
            <person name="Jian J."/>
            <person name="Zhang X."/>
            <person name="Luo G."/>
            <person name="Jiang Y."/>
            <person name="Liu J."/>
            <person name="Wang Z."/>
            <person name="Sha Y."/>
            <person name="Zhang B."/>
            <person name="Wu H."/>
            <person name="Tang D."/>
            <person name="Shen Q."/>
            <person name="Xue P."/>
            <person name="Zou S."/>
            <person name="Wang X."/>
            <person name="Liu X."/>
            <person name="Wang F."/>
            <person name="Yang Y."/>
            <person name="An X."/>
            <person name="Dong Z."/>
            <person name="Zhang K."/>
            <person name="Zhang X."/>
            <person name="Luo M.C."/>
            <person name="Dvorak J."/>
            <person name="Tong Y."/>
            <person name="Wang J."/>
            <person name="Yang H."/>
            <person name="Li Z."/>
            <person name="Wang D."/>
            <person name="Zhang A."/>
            <person name="Wang J."/>
        </authorList>
    </citation>
    <scope>NUCLEOTIDE SEQUENCE</scope>
    <source>
        <strain evidence="3">cv. G1812</strain>
    </source>
</reference>
<evidence type="ECO:0000256" key="1">
    <source>
        <dbReference type="SAM" id="MobiDB-lite"/>
    </source>
</evidence>
<dbReference type="EnsemblPlants" id="TuG1812G0100004240.01.T01">
    <property type="protein sequence ID" value="TuG1812G0100004240.01.T01.cds419706"/>
    <property type="gene ID" value="TuG1812G0100004240.01"/>
</dbReference>
<protein>
    <submittedName>
        <fullName evidence="2">Uncharacterized protein</fullName>
    </submittedName>
</protein>
<reference evidence="2" key="2">
    <citation type="submission" date="2018-03" db="EMBL/GenBank/DDBJ databases">
        <title>The Triticum urartu genome reveals the dynamic nature of wheat genome evolution.</title>
        <authorList>
            <person name="Ling H."/>
            <person name="Ma B."/>
            <person name="Shi X."/>
            <person name="Liu H."/>
            <person name="Dong L."/>
            <person name="Sun H."/>
            <person name="Cao Y."/>
            <person name="Gao Q."/>
            <person name="Zheng S."/>
            <person name="Li Y."/>
            <person name="Yu Y."/>
            <person name="Du H."/>
            <person name="Qi M."/>
            <person name="Li Y."/>
            <person name="Yu H."/>
            <person name="Cui Y."/>
            <person name="Wang N."/>
            <person name="Chen C."/>
            <person name="Wu H."/>
            <person name="Zhao Y."/>
            <person name="Zhang J."/>
            <person name="Li Y."/>
            <person name="Zhou W."/>
            <person name="Zhang B."/>
            <person name="Hu W."/>
            <person name="Eijk M."/>
            <person name="Tang J."/>
            <person name="Witsenboer H."/>
            <person name="Zhao S."/>
            <person name="Li Z."/>
            <person name="Zhang A."/>
            <person name="Wang D."/>
            <person name="Liang C."/>
        </authorList>
    </citation>
    <scope>NUCLEOTIDE SEQUENCE [LARGE SCALE GENOMIC DNA]</scope>
    <source>
        <strain evidence="2">cv. G1812</strain>
    </source>
</reference>
<reference evidence="2" key="3">
    <citation type="submission" date="2022-06" db="UniProtKB">
        <authorList>
            <consortium name="EnsemblPlants"/>
        </authorList>
    </citation>
    <scope>IDENTIFICATION</scope>
</reference>
<dbReference type="AlphaFoldDB" id="A0A8R7K3A8"/>
<dbReference type="Proteomes" id="UP000015106">
    <property type="component" value="Chromosome 1"/>
</dbReference>
<evidence type="ECO:0000313" key="2">
    <source>
        <dbReference type="EnsemblPlants" id="TuG1812G0100004240.01.T01.cds419706"/>
    </source>
</evidence>
<dbReference type="Gramene" id="TuG1812G0100004240.01.T01">
    <property type="protein sequence ID" value="TuG1812G0100004240.01.T01.cds419706"/>
    <property type="gene ID" value="TuG1812G0100004240.01"/>
</dbReference>
<keyword evidence="3" id="KW-1185">Reference proteome</keyword>
<feature type="region of interest" description="Disordered" evidence="1">
    <location>
        <begin position="1"/>
        <end position="20"/>
    </location>
</feature>
<organism evidence="2 3">
    <name type="scientific">Triticum urartu</name>
    <name type="common">Red wild einkorn</name>
    <name type="synonym">Crithodium urartu</name>
    <dbReference type="NCBI Taxonomy" id="4572"/>
    <lineage>
        <taxon>Eukaryota</taxon>
        <taxon>Viridiplantae</taxon>
        <taxon>Streptophyta</taxon>
        <taxon>Embryophyta</taxon>
        <taxon>Tracheophyta</taxon>
        <taxon>Spermatophyta</taxon>
        <taxon>Magnoliopsida</taxon>
        <taxon>Liliopsida</taxon>
        <taxon>Poales</taxon>
        <taxon>Poaceae</taxon>
        <taxon>BOP clade</taxon>
        <taxon>Pooideae</taxon>
        <taxon>Triticodae</taxon>
        <taxon>Triticeae</taxon>
        <taxon>Triticinae</taxon>
        <taxon>Triticum</taxon>
    </lineage>
</organism>